<proteinExistence type="predicted"/>
<reference evidence="3" key="1">
    <citation type="submission" date="2011-02" db="EMBL/GenBank/DDBJ databases">
        <title>The complete genome of Planctomyces brasiliensis DSM 5305.</title>
        <authorList>
            <person name="Lucas S."/>
            <person name="Copeland A."/>
            <person name="Lapidus A."/>
            <person name="Bruce D."/>
            <person name="Goodwin L."/>
            <person name="Pitluck S."/>
            <person name="Kyrpides N."/>
            <person name="Mavromatis K."/>
            <person name="Pagani I."/>
            <person name="Ivanova N."/>
            <person name="Ovchinnikova G."/>
            <person name="Lu M."/>
            <person name="Detter J.C."/>
            <person name="Han C."/>
            <person name="Land M."/>
            <person name="Hauser L."/>
            <person name="Markowitz V."/>
            <person name="Cheng J.-F."/>
            <person name="Hugenholtz P."/>
            <person name="Woyke T."/>
            <person name="Wu D."/>
            <person name="Tindall B."/>
            <person name="Pomrenke H.G."/>
            <person name="Brambilla E."/>
            <person name="Klenk H.-P."/>
            <person name="Eisen J.A."/>
        </authorList>
    </citation>
    <scope>NUCLEOTIDE SEQUENCE [LARGE SCALE GENOMIC DNA]</scope>
    <source>
        <strain evidence="3">ATCC 49424 / DSM 5305 / JCM 21570 / NBRC 103401 / IFAM 1448</strain>
    </source>
</reference>
<gene>
    <name evidence="2" type="ordered locus">Plabr_0175</name>
</gene>
<dbReference type="EMBL" id="CP002546">
    <property type="protein sequence ID" value="ADY57805.1"/>
    <property type="molecule type" value="Genomic_DNA"/>
</dbReference>
<accession>F0SNH1</accession>
<evidence type="ECO:0000313" key="2">
    <source>
        <dbReference type="EMBL" id="ADY57805.1"/>
    </source>
</evidence>
<dbReference type="STRING" id="756272.Plabr_0175"/>
<dbReference type="eggNOG" id="COG1595">
    <property type="taxonomic scope" value="Bacteria"/>
</dbReference>
<feature type="signal peptide" evidence="1">
    <location>
        <begin position="1"/>
        <end position="19"/>
    </location>
</feature>
<keyword evidence="3" id="KW-1185">Reference proteome</keyword>
<sequence>MLRSAWLCLAAMSFAVVFHGCSSSIGGTPARPELSEQDEDLNFKMVVLRFSMEGTLDGTYLPTAIADAKGKPLLSWRVALLEKLDGCQELYKKFRLNESWDSPHNLALIEEIPDIYRYADDKASGKTTIQLLRGPGTCYESPHGKSAAELADVRNKNDIIVLVRTATDKAVTWTQPEDFQYEENNPTSGLYKTSGGEIVFGTLGGLDFKMAPENMKLPEGFHF</sequence>
<organism evidence="2 3">
    <name type="scientific">Rubinisphaera brasiliensis (strain ATCC 49424 / DSM 5305 / JCM 21570 / IAM 15109 / NBRC 103401 / IFAM 1448)</name>
    <name type="common">Planctomyces brasiliensis</name>
    <dbReference type="NCBI Taxonomy" id="756272"/>
    <lineage>
        <taxon>Bacteria</taxon>
        <taxon>Pseudomonadati</taxon>
        <taxon>Planctomycetota</taxon>
        <taxon>Planctomycetia</taxon>
        <taxon>Planctomycetales</taxon>
        <taxon>Planctomycetaceae</taxon>
        <taxon>Rubinisphaera</taxon>
    </lineage>
</organism>
<dbReference type="Proteomes" id="UP000006860">
    <property type="component" value="Chromosome"/>
</dbReference>
<evidence type="ECO:0008006" key="4">
    <source>
        <dbReference type="Google" id="ProtNLM"/>
    </source>
</evidence>
<protein>
    <recommendedName>
        <fullName evidence="4">Lipoprotein</fullName>
    </recommendedName>
</protein>
<keyword evidence="1" id="KW-0732">Signal</keyword>
<name>F0SNH1_RUBBR</name>
<evidence type="ECO:0000256" key="1">
    <source>
        <dbReference type="SAM" id="SignalP"/>
    </source>
</evidence>
<dbReference type="OrthoDB" id="285651at2"/>
<dbReference type="HOGENOM" id="CLU_1239376_0_0_0"/>
<dbReference type="KEGG" id="pbs:Plabr_0175"/>
<feature type="chain" id="PRO_5003258729" description="Lipoprotein" evidence="1">
    <location>
        <begin position="20"/>
        <end position="223"/>
    </location>
</feature>
<dbReference type="RefSeq" id="WP_013626549.1">
    <property type="nucleotide sequence ID" value="NC_015174.1"/>
</dbReference>
<dbReference type="AlphaFoldDB" id="F0SNH1"/>
<evidence type="ECO:0000313" key="3">
    <source>
        <dbReference type="Proteomes" id="UP000006860"/>
    </source>
</evidence>